<dbReference type="PANTHER" id="PTHR43721">
    <property type="entry name" value="ELONGATION FACTOR TU-RELATED"/>
    <property type="match status" value="1"/>
</dbReference>
<dbReference type="PROSITE" id="PS00301">
    <property type="entry name" value="G_TR_1"/>
    <property type="match status" value="1"/>
</dbReference>
<dbReference type="Gene3D" id="3.40.50.300">
    <property type="entry name" value="P-loop containing nucleotide triphosphate hydrolases"/>
    <property type="match status" value="1"/>
</dbReference>
<dbReference type="Pfam" id="PF25461">
    <property type="entry name" value="Beta-barrel_SelB"/>
    <property type="match status" value="1"/>
</dbReference>
<dbReference type="InterPro" id="IPR009000">
    <property type="entry name" value="Transl_B-barrel_sf"/>
</dbReference>
<name>B6BLH7_SULGG</name>
<dbReference type="Gene3D" id="1.10.10.2770">
    <property type="match status" value="1"/>
</dbReference>
<dbReference type="InterPro" id="IPR036390">
    <property type="entry name" value="WH_DNA-bd_sf"/>
</dbReference>
<dbReference type="RefSeq" id="WP_008338587.1">
    <property type="nucleotide sequence ID" value="NZ_AFRZ01000001.1"/>
</dbReference>
<dbReference type="PATRIC" id="fig|929558.5.peg.105"/>
<dbReference type="eggNOG" id="COG3276">
    <property type="taxonomic scope" value="Bacteria"/>
</dbReference>
<reference evidence="7 8" key="1">
    <citation type="journal article" date="2012" name="Proc. Natl. Acad. Sci. U.S.A.">
        <title>Genome and physiology of a model Epsilonproteobacterium responsible for sulfide detoxification in marine oxygen depletion zones.</title>
        <authorList>
            <person name="Grote J."/>
            <person name="Schott T."/>
            <person name="Bruckner C.G."/>
            <person name="Glockner F.O."/>
            <person name="Jost G."/>
            <person name="Teeling H."/>
            <person name="Labrenz M."/>
            <person name="Jurgens K."/>
        </authorList>
    </citation>
    <scope>NUCLEOTIDE SEQUENCE [LARGE SCALE GENOMIC DNA]</scope>
    <source>
        <strain evidence="7 8">GD1</strain>
    </source>
</reference>
<keyword evidence="3" id="KW-0547">Nucleotide-binding</keyword>
<comment type="subcellular location">
    <subcellularLocation>
        <location evidence="1">Cytoplasm</location>
    </subcellularLocation>
</comment>
<dbReference type="GO" id="GO:0005737">
    <property type="term" value="C:cytoplasm"/>
    <property type="evidence" value="ECO:0007669"/>
    <property type="project" value="UniProtKB-SubCell"/>
</dbReference>
<dbReference type="CDD" id="cd04171">
    <property type="entry name" value="SelB"/>
    <property type="match status" value="1"/>
</dbReference>
<dbReference type="STRING" id="929558.SMGD1_0107"/>
<dbReference type="InterPro" id="IPR004535">
    <property type="entry name" value="Transl_elong_SelB"/>
</dbReference>
<dbReference type="Gene3D" id="2.40.30.10">
    <property type="entry name" value="Translation factors"/>
    <property type="match status" value="1"/>
</dbReference>
<dbReference type="InterPro" id="IPR000795">
    <property type="entry name" value="T_Tr_GTP-bd_dom"/>
</dbReference>
<evidence type="ECO:0000313" key="8">
    <source>
        <dbReference type="Proteomes" id="UP000006431"/>
    </source>
</evidence>
<keyword evidence="2" id="KW-0963">Cytoplasm</keyword>
<dbReference type="PANTHER" id="PTHR43721:SF11">
    <property type="entry name" value="SELENOCYSTEINE-SPECIFIC ELONGATION FACTOR"/>
    <property type="match status" value="1"/>
</dbReference>
<sequence>MSNFIIGTCGHIDHGKTALIKALNGFEGDTTKEEQERGITIDLSFSNIAQGEQNIAFIDVPGHEKLVKNMIAGAFSFDCVLIVVSALEGIKPQTVEHLEILNLLGVKNAVLVVSKKDLVEDSELEKKLLEIEEFISRYDFDLKFSMGVSIYDEVSVEALKERLFTLDASTKVEENFFRYYVDRVFSAKGAGTIVTGTVLGKPIEVNEKVFICDIQKESKIKNLQVHSVDAQTANISNRTAINLSGVDAKDIKRGFVISKKGYLRGFNSIDISFKALKDKFLHHNRQYSIYIGSRKIDAKVLLFNSEDSLEEGFASIKSEEDIFSIYNEKLIIRDGNFTVAGGVVLNPVSDPMKKSQKLHLLEALQKQDIPKAYSILLYAHKKGLGLISSAQRFALSHEEALHSAKELHESFVDEKELIIYPLATKDTIYANIKNIYTKNQYALLSNASIKLRLKWASSGFIELVLNELVDEEFLVKDGNLFKNANVKEDFKTSLEQVMLKRLEEEGISPTAPYNIYDDLDLDRKMGDEILKSLCSKKQVFRLQHNLFVHTNSLSKLVNDMKDIIKKDGYIDIANFKELYPLSRKYLITYLDYLDNFSEIKKDGNKRVFNTLN</sequence>
<evidence type="ECO:0000256" key="3">
    <source>
        <dbReference type="ARBA" id="ARBA00022741"/>
    </source>
</evidence>
<dbReference type="Pfam" id="PF09107">
    <property type="entry name" value="WHD_3rd_SelB"/>
    <property type="match status" value="1"/>
</dbReference>
<dbReference type="Pfam" id="PF00009">
    <property type="entry name" value="GTP_EFTU"/>
    <property type="match status" value="1"/>
</dbReference>
<dbReference type="GO" id="GO:0005525">
    <property type="term" value="F:GTP binding"/>
    <property type="evidence" value="ECO:0007669"/>
    <property type="project" value="UniProtKB-KW"/>
</dbReference>
<organism evidence="7 8">
    <name type="scientific">Sulfurimonas gotlandica (strain DSM 19862 / JCM 16533 / GD1)</name>
    <dbReference type="NCBI Taxonomy" id="929558"/>
    <lineage>
        <taxon>Bacteria</taxon>
        <taxon>Pseudomonadati</taxon>
        <taxon>Campylobacterota</taxon>
        <taxon>Epsilonproteobacteria</taxon>
        <taxon>Campylobacterales</taxon>
        <taxon>Sulfurimonadaceae</taxon>
        <taxon>Sulfurimonas</taxon>
    </lineage>
</organism>
<evidence type="ECO:0000256" key="4">
    <source>
        <dbReference type="ARBA" id="ARBA00022917"/>
    </source>
</evidence>
<proteinExistence type="predicted"/>
<keyword evidence="7" id="KW-0251">Elongation factor</keyword>
<evidence type="ECO:0000313" key="7">
    <source>
        <dbReference type="EMBL" id="EHP28634.1"/>
    </source>
</evidence>
<gene>
    <name evidence="7" type="primary">selB</name>
    <name evidence="7" type="ORF">SMGD1_0107</name>
</gene>
<dbReference type="GO" id="GO:0003924">
    <property type="term" value="F:GTPase activity"/>
    <property type="evidence" value="ECO:0007669"/>
    <property type="project" value="InterPro"/>
</dbReference>
<evidence type="ECO:0000259" key="6">
    <source>
        <dbReference type="PROSITE" id="PS51722"/>
    </source>
</evidence>
<dbReference type="OrthoDB" id="9803139at2"/>
<keyword evidence="8" id="KW-1185">Reference proteome</keyword>
<dbReference type="Gene3D" id="1.10.10.10">
    <property type="entry name" value="Winged helix-like DNA-binding domain superfamily/Winged helix DNA-binding domain"/>
    <property type="match status" value="1"/>
</dbReference>
<dbReference type="GO" id="GO:0003746">
    <property type="term" value="F:translation elongation factor activity"/>
    <property type="evidence" value="ECO:0007669"/>
    <property type="project" value="UniProtKB-KW"/>
</dbReference>
<keyword evidence="4" id="KW-0648">Protein biosynthesis</keyword>
<dbReference type="InterPro" id="IPR027417">
    <property type="entry name" value="P-loop_NTPase"/>
</dbReference>
<dbReference type="SUPFAM" id="SSF46785">
    <property type="entry name" value="Winged helix' DNA-binding domain"/>
    <property type="match status" value="1"/>
</dbReference>
<dbReference type="InterPro" id="IPR050055">
    <property type="entry name" value="EF-Tu_GTPase"/>
</dbReference>
<dbReference type="NCBIfam" id="TIGR00231">
    <property type="entry name" value="small_GTP"/>
    <property type="match status" value="1"/>
</dbReference>
<dbReference type="GO" id="GO:0003723">
    <property type="term" value="F:RNA binding"/>
    <property type="evidence" value="ECO:0007669"/>
    <property type="project" value="InterPro"/>
</dbReference>
<dbReference type="AlphaFoldDB" id="B6BLH7"/>
<accession>H1FS88</accession>
<evidence type="ECO:0000256" key="5">
    <source>
        <dbReference type="ARBA" id="ARBA00023134"/>
    </source>
</evidence>
<dbReference type="InterPro" id="IPR057335">
    <property type="entry name" value="Beta-barrel_SelB"/>
</dbReference>
<dbReference type="SUPFAM" id="SSF50447">
    <property type="entry name" value="Translation proteins"/>
    <property type="match status" value="1"/>
</dbReference>
<dbReference type="HOGENOM" id="CLU_023030_3_1_7"/>
<evidence type="ECO:0000256" key="1">
    <source>
        <dbReference type="ARBA" id="ARBA00004496"/>
    </source>
</evidence>
<dbReference type="InterPro" id="IPR036388">
    <property type="entry name" value="WH-like_DNA-bd_sf"/>
</dbReference>
<dbReference type="InterPro" id="IPR015191">
    <property type="entry name" value="SelB_WHD4"/>
</dbReference>
<evidence type="ECO:0000256" key="2">
    <source>
        <dbReference type="ARBA" id="ARBA00022490"/>
    </source>
</evidence>
<dbReference type="NCBIfam" id="TIGR00475">
    <property type="entry name" value="selB"/>
    <property type="match status" value="1"/>
</dbReference>
<dbReference type="InterPro" id="IPR009001">
    <property type="entry name" value="Transl_elong_EF1A/Init_IF2_C"/>
</dbReference>
<dbReference type="Proteomes" id="UP000006431">
    <property type="component" value="Unassembled WGS sequence"/>
</dbReference>
<keyword evidence="5" id="KW-0342">GTP-binding</keyword>
<dbReference type="PROSITE" id="PS51722">
    <property type="entry name" value="G_TR_2"/>
    <property type="match status" value="1"/>
</dbReference>
<accession>B6BLH7</accession>
<dbReference type="SUPFAM" id="SSF50465">
    <property type="entry name" value="EF-Tu/eEF-1alpha/eIF2-gamma C-terminal domain"/>
    <property type="match status" value="1"/>
</dbReference>
<dbReference type="SUPFAM" id="SSF52540">
    <property type="entry name" value="P-loop containing nucleoside triphosphate hydrolases"/>
    <property type="match status" value="1"/>
</dbReference>
<dbReference type="CDD" id="cd03696">
    <property type="entry name" value="SelB_II"/>
    <property type="match status" value="1"/>
</dbReference>
<feature type="domain" description="Tr-type G" evidence="6">
    <location>
        <begin position="1"/>
        <end position="170"/>
    </location>
</feature>
<dbReference type="EMBL" id="AFRZ01000001">
    <property type="protein sequence ID" value="EHP28634.1"/>
    <property type="molecule type" value="Genomic_DNA"/>
</dbReference>
<protein>
    <submittedName>
        <fullName evidence="7">Translation elongation factor, selenocysteine-specific</fullName>
    </submittedName>
</protein>
<dbReference type="GO" id="GO:0001514">
    <property type="term" value="P:selenocysteine incorporation"/>
    <property type="evidence" value="ECO:0007669"/>
    <property type="project" value="InterPro"/>
</dbReference>
<comment type="caution">
    <text evidence="7">The sequence shown here is derived from an EMBL/GenBank/DDBJ whole genome shotgun (WGS) entry which is preliminary data.</text>
</comment>
<dbReference type="InterPro" id="IPR005225">
    <property type="entry name" value="Small_GTP-bd"/>
</dbReference>
<dbReference type="InterPro" id="IPR031157">
    <property type="entry name" value="G_TR_CS"/>
</dbReference>